<name>A0A8J6IT85_9ALTE</name>
<protein>
    <submittedName>
        <fullName evidence="2">TonB-dependent receptor</fullName>
    </submittedName>
</protein>
<organism evidence="2 3">
    <name type="scientific">Neptunicella marina</name>
    <dbReference type="NCBI Taxonomy" id="2125989"/>
    <lineage>
        <taxon>Bacteria</taxon>
        <taxon>Pseudomonadati</taxon>
        <taxon>Pseudomonadota</taxon>
        <taxon>Gammaproteobacteria</taxon>
        <taxon>Alteromonadales</taxon>
        <taxon>Alteromonadaceae</taxon>
        <taxon>Neptunicella</taxon>
    </lineage>
</organism>
<feature type="chain" id="PRO_5035203691" evidence="1">
    <location>
        <begin position="20"/>
        <end position="389"/>
    </location>
</feature>
<evidence type="ECO:0000313" key="2">
    <source>
        <dbReference type="EMBL" id="MBC3765904.1"/>
    </source>
</evidence>
<accession>A0A8J6IT85</accession>
<dbReference type="RefSeq" id="WP_186506359.1">
    <property type="nucleotide sequence ID" value="NZ_JACNEP010000005.1"/>
</dbReference>
<reference evidence="2" key="2">
    <citation type="submission" date="2020-08" db="EMBL/GenBank/DDBJ databases">
        <authorList>
            <person name="Lai Q."/>
        </authorList>
    </citation>
    <scope>NUCLEOTIDE SEQUENCE</scope>
    <source>
        <strain evidence="2">S27-2</strain>
    </source>
</reference>
<evidence type="ECO:0000256" key="1">
    <source>
        <dbReference type="SAM" id="SignalP"/>
    </source>
</evidence>
<dbReference type="SUPFAM" id="SSF56935">
    <property type="entry name" value="Porins"/>
    <property type="match status" value="1"/>
</dbReference>
<gene>
    <name evidence="2" type="ORF">H8B19_08445</name>
</gene>
<feature type="signal peptide" evidence="1">
    <location>
        <begin position="1"/>
        <end position="19"/>
    </location>
</feature>
<dbReference type="EMBL" id="JACNEP010000005">
    <property type="protein sequence ID" value="MBC3765904.1"/>
    <property type="molecule type" value="Genomic_DNA"/>
</dbReference>
<comment type="caution">
    <text evidence="2">The sequence shown here is derived from an EMBL/GenBank/DDBJ whole genome shotgun (WGS) entry which is preliminary data.</text>
</comment>
<evidence type="ECO:0000313" key="3">
    <source>
        <dbReference type="Proteomes" id="UP000601768"/>
    </source>
</evidence>
<keyword evidence="1" id="KW-0732">Signal</keyword>
<proteinExistence type="predicted"/>
<dbReference type="Proteomes" id="UP000601768">
    <property type="component" value="Unassembled WGS sequence"/>
</dbReference>
<dbReference type="AlphaFoldDB" id="A0A8J6IT85"/>
<keyword evidence="2" id="KW-0675">Receptor</keyword>
<keyword evidence="3" id="KW-1185">Reference proteome</keyword>
<reference evidence="2" key="1">
    <citation type="journal article" date="2018" name="Int. J. Syst. Evol. Microbiol.">
        <title>Neptunicella marina gen. nov., sp. nov., isolated from surface seawater.</title>
        <authorList>
            <person name="Liu X."/>
            <person name="Lai Q."/>
            <person name="Du Y."/>
            <person name="Zhang X."/>
            <person name="Liu Z."/>
            <person name="Sun F."/>
            <person name="Shao Z."/>
        </authorList>
    </citation>
    <scope>NUCLEOTIDE SEQUENCE</scope>
    <source>
        <strain evidence="2">S27-2</strain>
    </source>
</reference>
<sequence length="389" mass="44752">MSKLRLALSLFMVINMTQAEEINWHGFIAQGLIQAKDSSFINKDGDISTELTEVGINASYQLSPELRLSGQAVYLNGGNRYPDGARLDYLFFDWSAITELDWQLNVHIGRYKNYHWLFSATRDVPHTRPSIILPQSIYFDAFRDIALGTDGIALKGSYNSQAGEFDFNWSYGSTDMPHQQTQYLFGEFATGQISNEYDHKASLYFRPLDTTFLAGINVIDSRFSYQQGANDAFMDGKASVQRVMLHLRYDSLNWSIMSELMQERVVYDQLLYPTFHSDTFSQGGYVQFNYHHNDAVQSFVRLDMVDLDKDNRSGSQREQLSGGLIPSYYGFMDDAVAGLHWQFATDWKLTMEYHKIKGRGRLAPVIIPDFANDTGKYWDMWAAQIMYWF</sequence>